<accession>A0A1M4VMR7</accession>
<dbReference type="InterPro" id="IPR016142">
    <property type="entry name" value="Citrate_synth-like_lrg_a-sub"/>
</dbReference>
<feature type="active site" evidence="6">
    <location>
        <position position="386"/>
    </location>
</feature>
<dbReference type="InterPro" id="IPR002020">
    <property type="entry name" value="Citrate_synthase"/>
</dbReference>
<evidence type="ECO:0000256" key="6">
    <source>
        <dbReference type="PIRSR" id="PIRSR001369-1"/>
    </source>
</evidence>
<comment type="pathway">
    <text evidence="1">Carbohydrate metabolism; tricarboxylic acid cycle.</text>
</comment>
<evidence type="ECO:0000256" key="3">
    <source>
        <dbReference type="ARBA" id="ARBA00022679"/>
    </source>
</evidence>
<keyword evidence="8" id="KW-1185">Reference proteome</keyword>
<name>A0A1M4VMR7_9THEO</name>
<dbReference type="UniPathway" id="UPA00223"/>
<evidence type="ECO:0000313" key="8">
    <source>
        <dbReference type="Proteomes" id="UP000184088"/>
    </source>
</evidence>
<dbReference type="STRING" id="1121256.SAMN02746089_00668"/>
<dbReference type="InterPro" id="IPR036969">
    <property type="entry name" value="Citrate_synthase_sf"/>
</dbReference>
<dbReference type="InterPro" id="IPR016143">
    <property type="entry name" value="Citrate_synth-like_sm_a-sub"/>
</dbReference>
<dbReference type="PIRSF" id="PIRSF001369">
    <property type="entry name" value="Citrate_synth"/>
    <property type="match status" value="1"/>
</dbReference>
<dbReference type="PRINTS" id="PR00143">
    <property type="entry name" value="CITRTSNTHASE"/>
</dbReference>
<dbReference type="Proteomes" id="UP000184088">
    <property type="component" value="Unassembled WGS sequence"/>
</dbReference>
<evidence type="ECO:0000256" key="4">
    <source>
        <dbReference type="ARBA" id="ARBA00049288"/>
    </source>
</evidence>
<reference evidence="7 8" key="1">
    <citation type="submission" date="2016-11" db="EMBL/GenBank/DDBJ databases">
        <authorList>
            <person name="Jaros S."/>
            <person name="Januszkiewicz K."/>
            <person name="Wedrychowicz H."/>
        </authorList>
    </citation>
    <scope>NUCLEOTIDE SEQUENCE [LARGE SCALE GENOMIC DNA]</scope>
    <source>
        <strain evidence="7 8">DSM 17918</strain>
    </source>
</reference>
<dbReference type="EMBL" id="FQVH01000004">
    <property type="protein sequence ID" value="SHE70155.1"/>
    <property type="molecule type" value="Genomic_DNA"/>
</dbReference>
<dbReference type="GO" id="GO:0036440">
    <property type="term" value="F:citrate synthase activity"/>
    <property type="evidence" value="ECO:0007669"/>
    <property type="project" value="UniProtKB-EC"/>
</dbReference>
<dbReference type="OrthoDB" id="9800864at2"/>
<evidence type="ECO:0000313" key="7">
    <source>
        <dbReference type="EMBL" id="SHE70155.1"/>
    </source>
</evidence>
<organism evidence="7 8">
    <name type="scientific">Caldanaerobius fijiensis DSM 17918</name>
    <dbReference type="NCBI Taxonomy" id="1121256"/>
    <lineage>
        <taxon>Bacteria</taxon>
        <taxon>Bacillati</taxon>
        <taxon>Bacillota</taxon>
        <taxon>Clostridia</taxon>
        <taxon>Thermoanaerobacterales</taxon>
        <taxon>Thermoanaerobacteraceae</taxon>
        <taxon>Caldanaerobius</taxon>
    </lineage>
</organism>
<comment type="similarity">
    <text evidence="2 5">Belongs to the citrate synthase family.</text>
</comment>
<dbReference type="InterPro" id="IPR024176">
    <property type="entry name" value="Citrate_synthase_bac-typ"/>
</dbReference>
<dbReference type="GO" id="GO:0005975">
    <property type="term" value="P:carbohydrate metabolic process"/>
    <property type="evidence" value="ECO:0007669"/>
    <property type="project" value="TreeGrafter"/>
</dbReference>
<dbReference type="Gene3D" id="1.10.230.10">
    <property type="entry name" value="Cytochrome P450-Terp, domain 2"/>
    <property type="match status" value="1"/>
</dbReference>
<gene>
    <name evidence="7" type="ORF">SAMN02746089_00668</name>
</gene>
<dbReference type="RefSeq" id="WP_073341754.1">
    <property type="nucleotide sequence ID" value="NZ_FQVH01000004.1"/>
</dbReference>
<dbReference type="NCBIfam" id="NF010635">
    <property type="entry name" value="PRK14032.1"/>
    <property type="match status" value="1"/>
</dbReference>
<evidence type="ECO:0000256" key="1">
    <source>
        <dbReference type="ARBA" id="ARBA00005163"/>
    </source>
</evidence>
<comment type="catalytic activity">
    <reaction evidence="4">
        <text>oxaloacetate + acetyl-CoA + H2O = citrate + CoA + H(+)</text>
        <dbReference type="Rhea" id="RHEA:16845"/>
        <dbReference type="ChEBI" id="CHEBI:15377"/>
        <dbReference type="ChEBI" id="CHEBI:15378"/>
        <dbReference type="ChEBI" id="CHEBI:16452"/>
        <dbReference type="ChEBI" id="CHEBI:16947"/>
        <dbReference type="ChEBI" id="CHEBI:57287"/>
        <dbReference type="ChEBI" id="CHEBI:57288"/>
        <dbReference type="EC" id="2.3.3.16"/>
    </reaction>
</comment>
<dbReference type="CDD" id="cd06113">
    <property type="entry name" value="citrate_synt_like_1_2"/>
    <property type="match status" value="1"/>
</dbReference>
<dbReference type="AlphaFoldDB" id="A0A1M4VMR7"/>
<dbReference type="Pfam" id="PF00285">
    <property type="entry name" value="Citrate_synt"/>
    <property type="match status" value="1"/>
</dbReference>
<evidence type="ECO:0000256" key="2">
    <source>
        <dbReference type="ARBA" id="ARBA00010566"/>
    </source>
</evidence>
<keyword evidence="3 5" id="KW-0808">Transferase</keyword>
<proteinExistence type="inferred from homology"/>
<sequence>MVNFNEFLDKMSVVAEDNNRIDPEYYTKYEVKRGLRNSNGSGVLVGLTEIGEVHGYTIDENEKVPVEGKLYYRGIDVSQIVEGLQKDGRYGFEEVCYLLLFGRLPNKTELQDFVELLGNLRSLPDGFTEDMILKAPSPDIMNKLARSVLASYSYDDNPDDISIKNVLRQSIELIARFPTMVAYGYQAKSHYHDHNSLYIHPPRADLYTAENFLYMIRPDNKYTRLEAELLDLSLILHAEHGGGNNSTFAVHVVTSTGTDTYSAIAAAIGSLKGPKHGGANLRVMGMMEDIKKHVHDWNDDEEIKEYLKKIIKKEAYDRSGLIYGMGHAVYTLSDPRAVLLKKKAAELAAVKNMEDELNLYFKVEELAPKVFAEMKQSSKDISANVDFYSGFVYKMLNLPEPLYTPIFAIARIAGWCAHRIEELVSGQRIIRPAYKSVSGHKPYIPLEQRI</sequence>
<dbReference type="SUPFAM" id="SSF48256">
    <property type="entry name" value="Citrate synthase"/>
    <property type="match status" value="1"/>
</dbReference>
<feature type="active site" evidence="6">
    <location>
        <position position="327"/>
    </location>
</feature>
<evidence type="ECO:0000256" key="5">
    <source>
        <dbReference type="PIRNR" id="PIRNR001369"/>
    </source>
</evidence>
<dbReference type="GO" id="GO:0006099">
    <property type="term" value="P:tricarboxylic acid cycle"/>
    <property type="evidence" value="ECO:0007669"/>
    <property type="project" value="UniProtKB-UniPathway"/>
</dbReference>
<dbReference type="GO" id="GO:0005829">
    <property type="term" value="C:cytosol"/>
    <property type="evidence" value="ECO:0007669"/>
    <property type="project" value="TreeGrafter"/>
</dbReference>
<dbReference type="Gene3D" id="1.10.580.10">
    <property type="entry name" value="Citrate Synthase, domain 1"/>
    <property type="match status" value="1"/>
</dbReference>
<protein>
    <recommendedName>
        <fullName evidence="5">Citrate synthase</fullName>
    </recommendedName>
</protein>
<dbReference type="PANTHER" id="PTHR11739:SF4">
    <property type="entry name" value="CITRATE SYNTHASE, PEROXISOMAL"/>
    <property type="match status" value="1"/>
</dbReference>
<dbReference type="PANTHER" id="PTHR11739">
    <property type="entry name" value="CITRATE SYNTHASE"/>
    <property type="match status" value="1"/>
</dbReference>